<keyword evidence="8" id="KW-1185">Reference proteome</keyword>
<dbReference type="PANTHER" id="PTHR16200">
    <property type="entry name" value="RING ZINC FINGER"/>
    <property type="match status" value="1"/>
</dbReference>
<evidence type="ECO:0000256" key="3">
    <source>
        <dbReference type="ARBA" id="ARBA00022833"/>
    </source>
</evidence>
<evidence type="ECO:0000256" key="5">
    <source>
        <dbReference type="SAM" id="MobiDB-lite"/>
    </source>
</evidence>
<keyword evidence="3" id="KW-0862">Zinc</keyword>
<gene>
    <name evidence="7" type="ORF">CVLEPA_LOCUS6082</name>
</gene>
<evidence type="ECO:0000313" key="8">
    <source>
        <dbReference type="Proteomes" id="UP001642483"/>
    </source>
</evidence>
<comment type="caution">
    <text evidence="7">The sequence shown here is derived from an EMBL/GenBank/DDBJ whole genome shotgun (WGS) entry which is preliminary data.</text>
</comment>
<proteinExistence type="predicted"/>
<evidence type="ECO:0000313" key="7">
    <source>
        <dbReference type="EMBL" id="CAK8676631.1"/>
    </source>
</evidence>
<sequence>MRTRRYRRRLSPSHDAQAKFDWAQEDDTASSASSASLCAICLEEFVDGQELRVVPCSHEFHKRCVDPWLREKLTCPLCTYNILDAPVERSGRSYRSTSPQSRLSLPRSENQEYFLSRYSQLRYPPLLCSNPPQCAGVSAPVSNSFTYHQCNGYTNHVHVTELFCDAPPGSLPAPNDKFKVSSSCSKFPHNYHTHRRPLSQASQLSFSSKSRLPKSCPAPYFHKPGGPSCRSVGLTASSAGNTYSPKSLTLDRCRNGFHESKPNARRKKQCSNSNPGVSNFNSSKDFLPASLGATKVIANFPQDQQPDDLPPAYETIDCAANLPATSPCCAANPIPSYGQVPSLVPCCQTCIRLNQDGTTSTASLPHRKYKKCYLNSPRSYSVGLTSPTDTMSRCPSLGSGYIPDSPDISSDDASRTHADLFVQNMDHKTSSLHHYSSHSGNITDTSIRSMFGSSTVSDVRNHVLMSSRETFGSPKKCAVRVGTPCIGYSSSDGADGALQMSDSSLERVLESTDVPVYDFYESAKSCHQSNHGLPYRCSPSRAGRSSTAVLLKSTLDQTRCHGDYLHPMVHLSTRTMTASNQRWLSGRSGTWPVRAWKNNTDFSRNPYS</sequence>
<dbReference type="InterPro" id="IPR013083">
    <property type="entry name" value="Znf_RING/FYVE/PHD"/>
</dbReference>
<dbReference type="InterPro" id="IPR051073">
    <property type="entry name" value="ZNRF3_Arkadia_E3_ligases"/>
</dbReference>
<feature type="domain" description="RING-type" evidence="6">
    <location>
        <begin position="38"/>
        <end position="79"/>
    </location>
</feature>
<keyword evidence="2 4" id="KW-0863">Zinc-finger</keyword>
<evidence type="ECO:0000259" key="6">
    <source>
        <dbReference type="PROSITE" id="PS50089"/>
    </source>
</evidence>
<feature type="region of interest" description="Disordered" evidence="5">
    <location>
        <begin position="256"/>
        <end position="281"/>
    </location>
</feature>
<reference evidence="7 8" key="1">
    <citation type="submission" date="2024-02" db="EMBL/GenBank/DDBJ databases">
        <authorList>
            <person name="Daric V."/>
            <person name="Darras S."/>
        </authorList>
    </citation>
    <scope>NUCLEOTIDE SEQUENCE [LARGE SCALE GENOMIC DNA]</scope>
</reference>
<protein>
    <recommendedName>
        <fullName evidence="6">RING-type domain-containing protein</fullName>
    </recommendedName>
</protein>
<dbReference type="SUPFAM" id="SSF57850">
    <property type="entry name" value="RING/U-box"/>
    <property type="match status" value="1"/>
</dbReference>
<evidence type="ECO:0000256" key="2">
    <source>
        <dbReference type="ARBA" id="ARBA00022771"/>
    </source>
</evidence>
<dbReference type="EMBL" id="CAWYQH010000035">
    <property type="protein sequence ID" value="CAK8676631.1"/>
    <property type="molecule type" value="Genomic_DNA"/>
</dbReference>
<dbReference type="Gene3D" id="3.30.40.10">
    <property type="entry name" value="Zinc/RING finger domain, C3HC4 (zinc finger)"/>
    <property type="match status" value="1"/>
</dbReference>
<organism evidence="7 8">
    <name type="scientific">Clavelina lepadiformis</name>
    <name type="common">Light-bulb sea squirt</name>
    <name type="synonym">Ascidia lepadiformis</name>
    <dbReference type="NCBI Taxonomy" id="159417"/>
    <lineage>
        <taxon>Eukaryota</taxon>
        <taxon>Metazoa</taxon>
        <taxon>Chordata</taxon>
        <taxon>Tunicata</taxon>
        <taxon>Ascidiacea</taxon>
        <taxon>Aplousobranchia</taxon>
        <taxon>Clavelinidae</taxon>
        <taxon>Clavelina</taxon>
    </lineage>
</organism>
<evidence type="ECO:0000256" key="1">
    <source>
        <dbReference type="ARBA" id="ARBA00022723"/>
    </source>
</evidence>
<dbReference type="InterPro" id="IPR001841">
    <property type="entry name" value="Znf_RING"/>
</dbReference>
<dbReference type="PROSITE" id="PS50089">
    <property type="entry name" value="ZF_RING_2"/>
    <property type="match status" value="1"/>
</dbReference>
<name>A0ABP0FAA3_CLALP</name>
<dbReference type="Pfam" id="PF13639">
    <property type="entry name" value="zf-RING_2"/>
    <property type="match status" value="1"/>
</dbReference>
<dbReference type="SMART" id="SM00184">
    <property type="entry name" value="RING"/>
    <property type="match status" value="1"/>
</dbReference>
<feature type="compositionally biased region" description="Polar residues" evidence="5">
    <location>
        <begin position="270"/>
        <end position="281"/>
    </location>
</feature>
<accession>A0ABP0FAA3</accession>
<evidence type="ECO:0000256" key="4">
    <source>
        <dbReference type="PROSITE-ProRule" id="PRU00175"/>
    </source>
</evidence>
<keyword evidence="1" id="KW-0479">Metal-binding</keyword>
<dbReference type="Proteomes" id="UP001642483">
    <property type="component" value="Unassembled WGS sequence"/>
</dbReference>